<comment type="caution">
    <text evidence="1">The sequence shown here is derived from an EMBL/GenBank/DDBJ whole genome shotgun (WGS) entry which is preliminary data.</text>
</comment>
<evidence type="ECO:0000313" key="2">
    <source>
        <dbReference type="Proteomes" id="UP000824238"/>
    </source>
</evidence>
<dbReference type="AlphaFoldDB" id="A0A9D1J0B8"/>
<sequence length="98" mass="11039">MKNVVLSADGERSVYLVPDEAADNLEELASGPFYGWLENDPRAEKYRTEQGYCFDETAFIEYLAQRFPDTPARFVEALGIDFGAPLPGEYKSCPAFNF</sequence>
<protein>
    <submittedName>
        <fullName evidence="1">Uncharacterized protein</fullName>
    </submittedName>
</protein>
<organism evidence="1 2">
    <name type="scientific">Candidatus Scatomorpha intestinigallinarum</name>
    <dbReference type="NCBI Taxonomy" id="2840923"/>
    <lineage>
        <taxon>Bacteria</taxon>
        <taxon>Bacillati</taxon>
        <taxon>Bacillota</taxon>
        <taxon>Clostridia</taxon>
        <taxon>Eubacteriales</taxon>
        <taxon>Candidatus Scatomorpha</taxon>
    </lineage>
</organism>
<dbReference type="EMBL" id="DVHH01000251">
    <property type="protein sequence ID" value="HIR55990.1"/>
    <property type="molecule type" value="Genomic_DNA"/>
</dbReference>
<reference evidence="1" key="1">
    <citation type="submission" date="2020-10" db="EMBL/GenBank/DDBJ databases">
        <authorList>
            <person name="Gilroy R."/>
        </authorList>
    </citation>
    <scope>NUCLEOTIDE SEQUENCE</scope>
    <source>
        <strain evidence="1">ChiGjej3B3-7149</strain>
    </source>
</reference>
<reference evidence="1" key="2">
    <citation type="journal article" date="2021" name="PeerJ">
        <title>Extensive microbial diversity within the chicken gut microbiome revealed by metagenomics and culture.</title>
        <authorList>
            <person name="Gilroy R."/>
            <person name="Ravi A."/>
            <person name="Getino M."/>
            <person name="Pursley I."/>
            <person name="Horton D.L."/>
            <person name="Alikhan N.F."/>
            <person name="Baker D."/>
            <person name="Gharbi K."/>
            <person name="Hall N."/>
            <person name="Watson M."/>
            <person name="Adriaenssens E.M."/>
            <person name="Foster-Nyarko E."/>
            <person name="Jarju S."/>
            <person name="Secka A."/>
            <person name="Antonio M."/>
            <person name="Oren A."/>
            <person name="Chaudhuri R.R."/>
            <person name="La Ragione R."/>
            <person name="Hildebrand F."/>
            <person name="Pallen M.J."/>
        </authorList>
    </citation>
    <scope>NUCLEOTIDE SEQUENCE</scope>
    <source>
        <strain evidence="1">ChiGjej3B3-7149</strain>
    </source>
</reference>
<name>A0A9D1J0B8_9FIRM</name>
<accession>A0A9D1J0B8</accession>
<dbReference type="Proteomes" id="UP000824238">
    <property type="component" value="Unassembled WGS sequence"/>
</dbReference>
<proteinExistence type="predicted"/>
<gene>
    <name evidence="1" type="ORF">IAD36_10405</name>
</gene>
<evidence type="ECO:0000313" key="1">
    <source>
        <dbReference type="EMBL" id="HIR55990.1"/>
    </source>
</evidence>